<evidence type="ECO:0000259" key="1">
    <source>
        <dbReference type="PROSITE" id="PS50164"/>
    </source>
</evidence>
<organism evidence="3">
    <name type="scientific">Papilio xuthus</name>
    <name type="common">Asian swallowtail butterfly</name>
    <dbReference type="NCBI Taxonomy" id="66420"/>
    <lineage>
        <taxon>Eukaryota</taxon>
        <taxon>Metazoa</taxon>
        <taxon>Ecdysozoa</taxon>
        <taxon>Arthropoda</taxon>
        <taxon>Hexapoda</taxon>
        <taxon>Insecta</taxon>
        <taxon>Pterygota</taxon>
        <taxon>Neoptera</taxon>
        <taxon>Endopterygota</taxon>
        <taxon>Lepidoptera</taxon>
        <taxon>Glossata</taxon>
        <taxon>Ditrysia</taxon>
        <taxon>Papilionoidea</taxon>
        <taxon>Papilionidae</taxon>
        <taxon>Papilioninae</taxon>
        <taxon>Papilio</taxon>
    </lineage>
</organism>
<dbReference type="InterPro" id="IPR000305">
    <property type="entry name" value="GIY-YIG_endonuc"/>
</dbReference>
<evidence type="ECO:0000259" key="2">
    <source>
        <dbReference type="PROSITE" id="PS50878"/>
    </source>
</evidence>
<dbReference type="Proteomes" id="UP000694872">
    <property type="component" value="Unplaced"/>
</dbReference>
<dbReference type="SUPFAM" id="SSF56672">
    <property type="entry name" value="DNA/RNA polymerases"/>
    <property type="match status" value="1"/>
</dbReference>
<dbReference type="Gene3D" id="3.40.1440.10">
    <property type="entry name" value="GIY-YIG endonuclease"/>
    <property type="match status" value="1"/>
</dbReference>
<dbReference type="AlphaFoldDB" id="A0AAJ6ZMW1"/>
<dbReference type="PROSITE" id="PS50164">
    <property type="entry name" value="GIY_YIG"/>
    <property type="match status" value="1"/>
</dbReference>
<dbReference type="GO" id="GO:0071897">
    <property type="term" value="P:DNA biosynthetic process"/>
    <property type="evidence" value="ECO:0007669"/>
    <property type="project" value="UniProtKB-ARBA"/>
</dbReference>
<reference evidence="3" key="1">
    <citation type="submission" date="2025-08" db="UniProtKB">
        <authorList>
            <consortium name="RefSeq"/>
        </authorList>
    </citation>
    <scope>IDENTIFICATION</scope>
</reference>
<feature type="domain" description="Reverse transcriptase" evidence="2">
    <location>
        <begin position="1"/>
        <end position="192"/>
    </location>
</feature>
<dbReference type="RefSeq" id="XP_013175912.1">
    <property type="nucleotide sequence ID" value="XM_013320458.1"/>
</dbReference>
<dbReference type="InterPro" id="IPR000477">
    <property type="entry name" value="RT_dom"/>
</dbReference>
<feature type="domain" description="GIY-YIG" evidence="1">
    <location>
        <begin position="320"/>
        <end position="410"/>
    </location>
</feature>
<dbReference type="Pfam" id="PF26215">
    <property type="entry name" value="HTH_animal"/>
    <property type="match status" value="1"/>
</dbReference>
<evidence type="ECO:0000313" key="3">
    <source>
        <dbReference type="RefSeq" id="XP_013175912.1"/>
    </source>
</evidence>
<dbReference type="GeneID" id="106124020"/>
<dbReference type="InterPro" id="IPR043502">
    <property type="entry name" value="DNA/RNA_pol_sf"/>
</dbReference>
<sequence length="413" mass="47912">MARILQTVTGRTTSFVRDSNHFIHLLENVKIRNDEIMVSFDVASLFTNVPVAETINIIKQHLITHNIPTDYMSLIEFCLTSGYFRWRGHFYLQMDGVAMGSPIAPVAANIFMEYFEEEALKNAPSKPRFWWRYVDDVFAIVPRQAVSQLLDHLNGVHPKIHFTTEEENDGTLPFLDVLVKREPSGKLVHTVYRKPTHTDQYLRADSHHHPSHLSSVPRTLINRALRLCDTQFLHTELTHVRQVLECNGYNWRQSYRVANTTSKQRPQVAERVPVYLPFMRGVTDRIGHLLRRRFGIRTIFRPMTQIKQLLRSPKDRDPLDSPGVYEIPCECGKSYVGETGRNIKSRLSEHIRSMRKLDGNTSAVAEHALNFGTSHYIRFDKVKVLARERNFVSRKLREAIEIGRRPNFNRDKG</sequence>
<dbReference type="CDD" id="cd00304">
    <property type="entry name" value="RT_like"/>
    <property type="match status" value="1"/>
</dbReference>
<accession>A0AAJ6ZMW1</accession>
<dbReference type="InterPro" id="IPR058912">
    <property type="entry name" value="HTH_animal"/>
</dbReference>
<dbReference type="CDD" id="cd10442">
    <property type="entry name" value="GIY-YIG_PLEs"/>
    <property type="match status" value="1"/>
</dbReference>
<dbReference type="PANTHER" id="PTHR21301">
    <property type="entry name" value="REVERSE TRANSCRIPTASE"/>
    <property type="match status" value="1"/>
</dbReference>
<protein>
    <submittedName>
        <fullName evidence="3">Uncharacterized protein LOC106124020 isoform X2</fullName>
    </submittedName>
</protein>
<proteinExistence type="predicted"/>
<gene>
    <name evidence="3" type="primary">LOC106124020</name>
</gene>
<dbReference type="PROSITE" id="PS50878">
    <property type="entry name" value="RT_POL"/>
    <property type="match status" value="1"/>
</dbReference>
<dbReference type="Pfam" id="PF00078">
    <property type="entry name" value="RVT_1"/>
    <property type="match status" value="1"/>
</dbReference>
<dbReference type="PANTHER" id="PTHR21301:SF11">
    <property type="entry name" value="GIY-YIG DOMAIN-CONTAINING PROTEIN"/>
    <property type="match status" value="1"/>
</dbReference>
<dbReference type="InterPro" id="IPR035901">
    <property type="entry name" value="GIY-YIG_endonuc_sf"/>
</dbReference>
<name>A0AAJ6ZMW1_PAPXU</name>